<dbReference type="SUPFAM" id="SSF54285">
    <property type="entry name" value="MoaD/ThiS"/>
    <property type="match status" value="1"/>
</dbReference>
<comment type="caution">
    <text evidence="1">The sequence shown here is derived from an EMBL/GenBank/DDBJ whole genome shotgun (WGS) entry which is preliminary data.</text>
</comment>
<keyword evidence="2" id="KW-1185">Reference proteome</keyword>
<evidence type="ECO:0000313" key="2">
    <source>
        <dbReference type="Proteomes" id="UP001501231"/>
    </source>
</evidence>
<name>A0ABP5VM53_9ACTN</name>
<dbReference type="InterPro" id="IPR010035">
    <property type="entry name" value="Thi_S"/>
</dbReference>
<dbReference type="Proteomes" id="UP001501231">
    <property type="component" value="Unassembled WGS sequence"/>
</dbReference>
<dbReference type="PANTHER" id="PTHR34472:SF1">
    <property type="entry name" value="SULFUR CARRIER PROTEIN THIS"/>
    <property type="match status" value="1"/>
</dbReference>
<dbReference type="Pfam" id="PF02597">
    <property type="entry name" value="ThiS"/>
    <property type="match status" value="1"/>
</dbReference>
<reference evidence="2" key="1">
    <citation type="journal article" date="2019" name="Int. J. Syst. Evol. Microbiol.">
        <title>The Global Catalogue of Microorganisms (GCM) 10K type strain sequencing project: providing services to taxonomists for standard genome sequencing and annotation.</title>
        <authorList>
            <consortium name="The Broad Institute Genomics Platform"/>
            <consortium name="The Broad Institute Genome Sequencing Center for Infectious Disease"/>
            <person name="Wu L."/>
            <person name="Ma J."/>
        </authorList>
    </citation>
    <scope>NUCLEOTIDE SEQUENCE [LARGE SCALE GENOMIC DNA]</scope>
    <source>
        <strain evidence="2">JCM 3325</strain>
    </source>
</reference>
<dbReference type="CDD" id="cd00565">
    <property type="entry name" value="Ubl_ThiS"/>
    <property type="match status" value="1"/>
</dbReference>
<protein>
    <submittedName>
        <fullName evidence="1">Sulfur carrier protein ThiS</fullName>
    </submittedName>
</protein>
<dbReference type="InterPro" id="IPR012675">
    <property type="entry name" value="Beta-grasp_dom_sf"/>
</dbReference>
<organism evidence="1 2">
    <name type="scientific">Actinomadura vinacea</name>
    <dbReference type="NCBI Taxonomy" id="115336"/>
    <lineage>
        <taxon>Bacteria</taxon>
        <taxon>Bacillati</taxon>
        <taxon>Actinomycetota</taxon>
        <taxon>Actinomycetes</taxon>
        <taxon>Streptosporangiales</taxon>
        <taxon>Thermomonosporaceae</taxon>
        <taxon>Actinomadura</taxon>
    </lineage>
</organism>
<proteinExistence type="predicted"/>
<dbReference type="EMBL" id="BAAARW010000005">
    <property type="protein sequence ID" value="GAA2406909.1"/>
    <property type="molecule type" value="Genomic_DNA"/>
</dbReference>
<dbReference type="PANTHER" id="PTHR34472">
    <property type="entry name" value="SULFUR CARRIER PROTEIN THIS"/>
    <property type="match status" value="1"/>
</dbReference>
<evidence type="ECO:0000313" key="1">
    <source>
        <dbReference type="EMBL" id="GAA2406909.1"/>
    </source>
</evidence>
<sequence>MTERAGERRPGITVVVNGEPCELPAGTSVADAVARVTGRSGPAASGVAAALNDEVVRRSEWTATTLAEADRLEVLTAVQGG</sequence>
<dbReference type="InterPro" id="IPR003749">
    <property type="entry name" value="ThiS/MoaD-like"/>
</dbReference>
<dbReference type="RefSeq" id="WP_344587714.1">
    <property type="nucleotide sequence ID" value="NZ_BAAARW010000005.1"/>
</dbReference>
<dbReference type="NCBIfam" id="TIGR01683">
    <property type="entry name" value="thiS"/>
    <property type="match status" value="1"/>
</dbReference>
<dbReference type="InterPro" id="IPR016155">
    <property type="entry name" value="Mopterin_synth/thiamin_S_b"/>
</dbReference>
<dbReference type="Gene3D" id="3.10.20.30">
    <property type="match status" value="1"/>
</dbReference>
<accession>A0ABP5VM53</accession>
<gene>
    <name evidence="1" type="primary">thiS</name>
    <name evidence="1" type="ORF">GCM10010191_13860</name>
</gene>